<feature type="chain" id="PRO_5019023492" description="Adventurous gliding motility protein GltC" evidence="2">
    <location>
        <begin position="25"/>
        <end position="677"/>
    </location>
</feature>
<keyword evidence="2" id="KW-0732">Signal</keyword>
<feature type="compositionally biased region" description="Basic residues" evidence="1">
    <location>
        <begin position="36"/>
        <end position="60"/>
    </location>
</feature>
<evidence type="ECO:0008006" key="5">
    <source>
        <dbReference type="Google" id="ProtNLM"/>
    </source>
</evidence>
<gene>
    <name evidence="3" type="ORF">EJ065_5284</name>
</gene>
<feature type="region of interest" description="Disordered" evidence="1">
    <location>
        <begin position="33"/>
        <end position="139"/>
    </location>
</feature>
<dbReference type="AlphaFoldDB" id="A0A410RYA7"/>
<protein>
    <recommendedName>
        <fullName evidence="5">Adventurous gliding motility protein GltC</fullName>
    </recommendedName>
</protein>
<sequence>MRTHRFLRLAVLGLTLAYTAPTLAQSFEGLDLAGQSKKKKKGASSKASSKKKASAKRGKGKVTAPAEDVDASSTATSESAPAGNPATPPAALTPTPAPPATPAAPSAKPAAQGSPGLGLDLTGDNDKPPAPTMTFDAVDVSGKTADRQRLDAAISLFKNDEYEKAAMASHELLGDPKLQGLHVEARYVLAKSLYRMGLYHSSLGEFSKILAAGPSTKFFKTSLEWLFFISRKTQNETVILDEIARYANYDFPEKFRNEFRYLLARYHFVRGRALDQVGQTENADKSFEEVKRLALTIPRTDVFYPRAKYLEGLAFFRNGTRNKDAASKRGNTDVLASVEAMKEVVRLTRPIVGRTGEQAKLDKSLRELAFMQLARTHYGMQQNRFSIFYLNKVERGNTQWLEALFESSWANYRIGQYEQALGNLITLSSPFFREEYFPEALILKAVIYYENCRYRESNLILQDFERTYLPVHDELDGLVKKNMEASEYYTVLADVQKKNKDGLEKNGTDVILERILRLALTDQDLKKTNDSILELEGEMDLFSNKGDTFKYSELTKQLLEELKVQRTSLISKAGIMAKGKLETELGALKLLLANGLRIKFETTTKEKEFLEEQLKAGGRTAIVKKYKFSVAVADDQLYWPYEGEYWRDELGTYQYTMTKGCIERDTANRQVQSAEAM</sequence>
<evidence type="ECO:0000256" key="1">
    <source>
        <dbReference type="SAM" id="MobiDB-lite"/>
    </source>
</evidence>
<dbReference type="SUPFAM" id="SSF48452">
    <property type="entry name" value="TPR-like"/>
    <property type="match status" value="1"/>
</dbReference>
<dbReference type="InterPro" id="IPR011990">
    <property type="entry name" value="TPR-like_helical_dom_sf"/>
</dbReference>
<reference evidence="3 4" key="1">
    <citation type="submission" date="2018-12" db="EMBL/GenBank/DDBJ databases">
        <title>Complete Genome Sequence of the Corallopyronin A producing Myxobacterium Corallococcus coralloides B035.</title>
        <authorList>
            <person name="Bouhired S.M."/>
            <person name="Rupp O."/>
            <person name="Blom J."/>
            <person name="Schaeberle T.F."/>
            <person name="Kehraus S."/>
            <person name="Schiefer A."/>
            <person name="Pfarr K."/>
            <person name="Goesmann A."/>
            <person name="Hoerauf A."/>
            <person name="Koenig G.M."/>
        </authorList>
    </citation>
    <scope>NUCLEOTIDE SEQUENCE [LARGE SCALE GENOMIC DNA]</scope>
    <source>
        <strain evidence="3 4">B035</strain>
    </source>
</reference>
<dbReference type="RefSeq" id="WP_128798309.1">
    <property type="nucleotide sequence ID" value="NZ_CP034669.1"/>
</dbReference>
<dbReference type="Proteomes" id="UP000288758">
    <property type="component" value="Chromosome"/>
</dbReference>
<dbReference type="Gene3D" id="1.25.40.10">
    <property type="entry name" value="Tetratricopeptide repeat domain"/>
    <property type="match status" value="1"/>
</dbReference>
<organism evidence="3 4">
    <name type="scientific">Corallococcus coralloides</name>
    <name type="common">Myxococcus coralloides</name>
    <dbReference type="NCBI Taxonomy" id="184914"/>
    <lineage>
        <taxon>Bacteria</taxon>
        <taxon>Pseudomonadati</taxon>
        <taxon>Myxococcota</taxon>
        <taxon>Myxococcia</taxon>
        <taxon>Myxococcales</taxon>
        <taxon>Cystobacterineae</taxon>
        <taxon>Myxococcaceae</taxon>
        <taxon>Corallococcus</taxon>
    </lineage>
</organism>
<proteinExistence type="predicted"/>
<dbReference type="NCBIfam" id="NF033756">
    <property type="entry name" value="gliding_GltC"/>
    <property type="match status" value="1"/>
</dbReference>
<name>A0A410RYA7_CORCK</name>
<feature type="signal peptide" evidence="2">
    <location>
        <begin position="1"/>
        <end position="24"/>
    </location>
</feature>
<accession>A0A410RYA7</accession>
<evidence type="ECO:0000313" key="4">
    <source>
        <dbReference type="Proteomes" id="UP000288758"/>
    </source>
</evidence>
<evidence type="ECO:0000256" key="2">
    <source>
        <dbReference type="SAM" id="SignalP"/>
    </source>
</evidence>
<feature type="compositionally biased region" description="Low complexity" evidence="1">
    <location>
        <begin position="71"/>
        <end position="94"/>
    </location>
</feature>
<dbReference type="EMBL" id="CP034669">
    <property type="protein sequence ID" value="QAT86818.1"/>
    <property type="molecule type" value="Genomic_DNA"/>
</dbReference>
<evidence type="ECO:0000313" key="3">
    <source>
        <dbReference type="EMBL" id="QAT86818.1"/>
    </source>
</evidence>